<comment type="caution">
    <text evidence="1">The sequence shown here is derived from an EMBL/GenBank/DDBJ whole genome shotgun (WGS) entry which is preliminary data.</text>
</comment>
<reference evidence="1 2" key="1">
    <citation type="submission" date="2010-02" db="EMBL/GenBank/DDBJ databases">
        <authorList>
            <person name="Weinstock G."/>
            <person name="Sodergren E."/>
            <person name="Clifton S."/>
            <person name="Fulton L."/>
            <person name="Fulton B."/>
            <person name="Courtney L."/>
            <person name="Fronick C."/>
            <person name="Harrison M."/>
            <person name="Strong C."/>
            <person name="Farmer C."/>
            <person name="Delahaunty K."/>
            <person name="Markovic C."/>
            <person name="Hall O."/>
            <person name="Minx P."/>
            <person name="Tomlinson C."/>
            <person name="Mitreva M."/>
            <person name="Nelson J."/>
            <person name="Hou S."/>
            <person name="Wollam A."/>
            <person name="Pepin K.H."/>
            <person name="Johnson M."/>
            <person name="Bhonagiri V."/>
            <person name="Zhang X."/>
            <person name="Suruliraj S."/>
            <person name="Warren W."/>
            <person name="Chinwalla A."/>
            <person name="Mardis E.R."/>
            <person name="Wilson R.K."/>
        </authorList>
    </citation>
    <scope>NUCLEOTIDE SEQUENCE [LARGE SCALE GENOMIC DNA]</scope>
    <source>
        <strain evidence="1 2">DSM 2876</strain>
    </source>
</reference>
<evidence type="ECO:0000313" key="2">
    <source>
        <dbReference type="Proteomes" id="UP000006238"/>
    </source>
</evidence>
<dbReference type="HOGENOM" id="CLU_3213647_0_0_9"/>
<organism evidence="1 2">
    <name type="scientific">Eshraghiella crossota DSM 2876</name>
    <dbReference type="NCBI Taxonomy" id="511680"/>
    <lineage>
        <taxon>Bacteria</taxon>
        <taxon>Bacillati</taxon>
        <taxon>Bacillota</taxon>
        <taxon>Clostridia</taxon>
        <taxon>Lachnospirales</taxon>
        <taxon>Lachnospiraceae</taxon>
        <taxon>Eshraghiella</taxon>
    </lineage>
</organism>
<dbReference type="EMBL" id="ABWN01000019">
    <property type="protein sequence ID" value="EFF69312.1"/>
    <property type="molecule type" value="Genomic_DNA"/>
</dbReference>
<dbReference type="AlphaFoldDB" id="D4RXF0"/>
<name>D4RXF0_9FIRM</name>
<sequence length="44" mass="5263">MALSVLRSEDKCCFIWKKYEKIVDFLRKPVVIKPAERIKLRQPS</sequence>
<gene>
    <name evidence="1" type="ORF">BUTYVIB_00501</name>
</gene>
<evidence type="ECO:0000313" key="1">
    <source>
        <dbReference type="EMBL" id="EFF69312.1"/>
    </source>
</evidence>
<accession>D4RXF0</accession>
<protein>
    <submittedName>
        <fullName evidence="1">Uncharacterized protein</fullName>
    </submittedName>
</protein>
<proteinExistence type="predicted"/>
<keyword evidence="2" id="KW-1185">Reference proteome</keyword>
<dbReference type="Proteomes" id="UP000006238">
    <property type="component" value="Unassembled WGS sequence"/>
</dbReference>